<keyword evidence="3" id="KW-0732">Signal</keyword>
<feature type="chain" id="PRO_5045021108" evidence="3">
    <location>
        <begin position="29"/>
        <end position="363"/>
    </location>
</feature>
<evidence type="ECO:0000313" key="6">
    <source>
        <dbReference type="RefSeq" id="XP_005101746.1"/>
    </source>
</evidence>
<name>A0ABM0JUF3_APLCA</name>
<dbReference type="InterPro" id="IPR007110">
    <property type="entry name" value="Ig-like_dom"/>
</dbReference>
<keyword evidence="2" id="KW-0472">Membrane</keyword>
<dbReference type="InterPro" id="IPR013106">
    <property type="entry name" value="Ig_V-set"/>
</dbReference>
<feature type="signal peptide" evidence="3">
    <location>
        <begin position="1"/>
        <end position="28"/>
    </location>
</feature>
<accession>A0ABM0JUF3</accession>
<feature type="region of interest" description="Disordered" evidence="1">
    <location>
        <begin position="32"/>
        <end position="53"/>
    </location>
</feature>
<dbReference type="RefSeq" id="XP_035826508.1">
    <property type="nucleotide sequence ID" value="XM_035970615.1"/>
</dbReference>
<dbReference type="InterPro" id="IPR036179">
    <property type="entry name" value="Ig-like_dom_sf"/>
</dbReference>
<reference evidence="6 7" key="1">
    <citation type="submission" date="2025-05" db="UniProtKB">
        <authorList>
            <consortium name="RefSeq"/>
        </authorList>
    </citation>
    <scope>IDENTIFICATION</scope>
</reference>
<keyword evidence="5" id="KW-1185">Reference proteome</keyword>
<gene>
    <name evidence="6 7 8" type="primary">LOC101864309</name>
</gene>
<protein>
    <submittedName>
        <fullName evidence="6 7">Kin of IRRE-like protein 2 isoform X1</fullName>
    </submittedName>
</protein>
<feature type="transmembrane region" description="Helical" evidence="2">
    <location>
        <begin position="336"/>
        <end position="358"/>
    </location>
</feature>
<dbReference type="PROSITE" id="PS50835">
    <property type="entry name" value="IG_LIKE"/>
    <property type="match status" value="2"/>
</dbReference>
<keyword evidence="2" id="KW-0812">Transmembrane</keyword>
<dbReference type="InterPro" id="IPR003599">
    <property type="entry name" value="Ig_sub"/>
</dbReference>
<feature type="compositionally biased region" description="Low complexity" evidence="1">
    <location>
        <begin position="316"/>
        <end position="328"/>
    </location>
</feature>
<dbReference type="Proteomes" id="UP000694888">
    <property type="component" value="Unplaced"/>
</dbReference>
<dbReference type="SMART" id="SM00408">
    <property type="entry name" value="IGc2"/>
    <property type="match status" value="2"/>
</dbReference>
<feature type="domain" description="Ig-like" evidence="4">
    <location>
        <begin position="94"/>
        <end position="197"/>
    </location>
</feature>
<dbReference type="RefSeq" id="XP_005101746.1">
    <property type="nucleotide sequence ID" value="XM_005101689.3"/>
</dbReference>
<dbReference type="SMART" id="SM00409">
    <property type="entry name" value="IG"/>
    <property type="match status" value="2"/>
</dbReference>
<dbReference type="InterPro" id="IPR003598">
    <property type="entry name" value="Ig_sub2"/>
</dbReference>
<dbReference type="RefSeq" id="XP_035826509.1">
    <property type="nucleotide sequence ID" value="XM_035970616.1"/>
</dbReference>
<organism evidence="5 6">
    <name type="scientific">Aplysia californica</name>
    <name type="common">California sea hare</name>
    <dbReference type="NCBI Taxonomy" id="6500"/>
    <lineage>
        <taxon>Eukaryota</taxon>
        <taxon>Metazoa</taxon>
        <taxon>Spiralia</taxon>
        <taxon>Lophotrochozoa</taxon>
        <taxon>Mollusca</taxon>
        <taxon>Gastropoda</taxon>
        <taxon>Heterobranchia</taxon>
        <taxon>Euthyneura</taxon>
        <taxon>Tectipleura</taxon>
        <taxon>Aplysiida</taxon>
        <taxon>Aplysioidea</taxon>
        <taxon>Aplysiidae</taxon>
        <taxon>Aplysia</taxon>
    </lineage>
</organism>
<dbReference type="SUPFAM" id="SSF48726">
    <property type="entry name" value="Immunoglobulin"/>
    <property type="match status" value="2"/>
</dbReference>
<dbReference type="PANTHER" id="PTHR23279">
    <property type="entry name" value="DEFECTIVE PROBOSCIS EXTENSION RESPONSE DPR -RELATED"/>
    <property type="match status" value="1"/>
</dbReference>
<evidence type="ECO:0000313" key="8">
    <source>
        <dbReference type="RefSeq" id="XP_035826509.1"/>
    </source>
</evidence>
<sequence>MAEHGVSPHGMHALWLLCLLLPLTPALADTDPSPDYKSSLPRDPRPQMKLPVDDFPLLAGNKARVKGGFRPPLPLETTTRLPEFVPDGPRPYIPDPSFMPGDVDIAVHQGDVAVLPCTVQNLGTKEVSWQKVGGDHFLSIGTHVWVQDQNLKVAHQNWPAGVSDWNLVFREARVEDSGMYECQIIATEKMSWRVKLSVIEKPPHNPVISIEGQEFVESGQTVYLRCNTTEGDRIPDDVDWFKNGDKIDQSTYPNVVITKYRMEETMSLVSELLIMSGHNRDSGTYICRSSSELIASVEVNVLVANSPNVKRGKPLNGTGTSNTQTGSSPRGENSAMYLPLFLSNPFIFSVALMTHLIIRHLIT</sequence>
<proteinExistence type="predicted"/>
<feature type="region of interest" description="Disordered" evidence="1">
    <location>
        <begin position="68"/>
        <end position="87"/>
    </location>
</feature>
<evidence type="ECO:0000313" key="5">
    <source>
        <dbReference type="Proteomes" id="UP000694888"/>
    </source>
</evidence>
<evidence type="ECO:0000313" key="7">
    <source>
        <dbReference type="RefSeq" id="XP_035826508.1"/>
    </source>
</evidence>
<dbReference type="PANTHER" id="PTHR23279:SF36">
    <property type="entry name" value="DEFECTIVE PROBOSCIS EXTENSION RESPONSE 9, ISOFORM A"/>
    <property type="match status" value="1"/>
</dbReference>
<dbReference type="GeneID" id="101864309"/>
<evidence type="ECO:0000259" key="4">
    <source>
        <dbReference type="PROSITE" id="PS50835"/>
    </source>
</evidence>
<dbReference type="Gene3D" id="2.60.40.10">
    <property type="entry name" value="Immunoglobulins"/>
    <property type="match status" value="2"/>
</dbReference>
<feature type="domain" description="Ig-like" evidence="4">
    <location>
        <begin position="206"/>
        <end position="300"/>
    </location>
</feature>
<keyword evidence="2" id="KW-1133">Transmembrane helix</keyword>
<feature type="region of interest" description="Disordered" evidence="1">
    <location>
        <begin position="310"/>
        <end position="330"/>
    </location>
</feature>
<evidence type="ECO:0000256" key="1">
    <source>
        <dbReference type="SAM" id="MobiDB-lite"/>
    </source>
</evidence>
<dbReference type="Pfam" id="PF13927">
    <property type="entry name" value="Ig_3"/>
    <property type="match status" value="1"/>
</dbReference>
<evidence type="ECO:0000256" key="2">
    <source>
        <dbReference type="SAM" id="Phobius"/>
    </source>
</evidence>
<dbReference type="Pfam" id="PF07686">
    <property type="entry name" value="V-set"/>
    <property type="match status" value="1"/>
</dbReference>
<dbReference type="InterPro" id="IPR013783">
    <property type="entry name" value="Ig-like_fold"/>
</dbReference>
<dbReference type="InterPro" id="IPR037448">
    <property type="entry name" value="Zig-8"/>
</dbReference>
<evidence type="ECO:0000256" key="3">
    <source>
        <dbReference type="SAM" id="SignalP"/>
    </source>
</evidence>